<dbReference type="Gene3D" id="3.30.56.110">
    <property type="entry name" value="Protein of unknown function DUF2237"/>
    <property type="match status" value="1"/>
</dbReference>
<comment type="caution">
    <text evidence="2">The sequence shown here is derived from an EMBL/GenBank/DDBJ whole genome shotgun (WGS) entry which is preliminary data.</text>
</comment>
<dbReference type="InterPro" id="IPR018714">
    <property type="entry name" value="DUF2237"/>
</dbReference>
<accession>A0A2U2BUK9</accession>
<dbReference type="Proteomes" id="UP000245168">
    <property type="component" value="Unassembled WGS sequence"/>
</dbReference>
<dbReference type="EMBL" id="QEXV01000003">
    <property type="protein sequence ID" value="PWE17677.1"/>
    <property type="molecule type" value="Genomic_DNA"/>
</dbReference>
<evidence type="ECO:0000313" key="2">
    <source>
        <dbReference type="EMBL" id="PWE17677.1"/>
    </source>
</evidence>
<protein>
    <submittedName>
        <fullName evidence="2">DUF2237 domain-containing protein</fullName>
    </submittedName>
</protein>
<evidence type="ECO:0000256" key="1">
    <source>
        <dbReference type="SAM" id="MobiDB-lite"/>
    </source>
</evidence>
<name>A0A2U2BUK9_9PROT</name>
<gene>
    <name evidence="2" type="ORF">DDZ18_08445</name>
</gene>
<proteinExistence type="predicted"/>
<dbReference type="Pfam" id="PF09996">
    <property type="entry name" value="DUF2237"/>
    <property type="match status" value="1"/>
</dbReference>
<feature type="region of interest" description="Disordered" evidence="1">
    <location>
        <begin position="1"/>
        <end position="20"/>
    </location>
</feature>
<dbReference type="OrthoDB" id="9792525at2"/>
<sequence>MPFDQTGSGGGGDRNVLDGPLAECGSEPRAGFYRDGCCRSGPEDRGVHTVCAVMTADFLEFTASRGNDLATPQPAFGFPGLTPGDAWCLCAARWLEAFEAGVAPPVKLAATHARTLDIVKLEALTAHAIDAN</sequence>
<dbReference type="RefSeq" id="WP_109252908.1">
    <property type="nucleotide sequence ID" value="NZ_QEXV01000003.1"/>
</dbReference>
<organism evidence="2 3">
    <name type="scientific">Marinicauda salina</name>
    <dbReference type="NCBI Taxonomy" id="2135793"/>
    <lineage>
        <taxon>Bacteria</taxon>
        <taxon>Pseudomonadati</taxon>
        <taxon>Pseudomonadota</taxon>
        <taxon>Alphaproteobacteria</taxon>
        <taxon>Maricaulales</taxon>
        <taxon>Maricaulaceae</taxon>
        <taxon>Marinicauda</taxon>
    </lineage>
</organism>
<evidence type="ECO:0000313" key="3">
    <source>
        <dbReference type="Proteomes" id="UP000245168"/>
    </source>
</evidence>
<reference evidence="3" key="1">
    <citation type="submission" date="2018-05" db="EMBL/GenBank/DDBJ databases">
        <authorList>
            <person name="Liu B.-T."/>
        </authorList>
    </citation>
    <scope>NUCLEOTIDE SEQUENCE [LARGE SCALE GENOMIC DNA]</scope>
    <source>
        <strain evidence="3">WD6-1</strain>
    </source>
</reference>
<keyword evidence="3" id="KW-1185">Reference proteome</keyword>
<dbReference type="PANTHER" id="PTHR37466">
    <property type="entry name" value="SLR1628 PROTEIN"/>
    <property type="match status" value="1"/>
</dbReference>
<dbReference type="AlphaFoldDB" id="A0A2U2BUK9"/>
<dbReference type="PANTHER" id="PTHR37466:SF1">
    <property type="entry name" value="SLR1628 PROTEIN"/>
    <property type="match status" value="1"/>
</dbReference>